<dbReference type="AlphaFoldDB" id="A0AA38VE58"/>
<evidence type="ECO:0000313" key="2">
    <source>
        <dbReference type="EMBL" id="KAJ9133763.1"/>
    </source>
</evidence>
<feature type="region of interest" description="Disordered" evidence="1">
    <location>
        <begin position="314"/>
        <end position="399"/>
    </location>
</feature>
<feature type="region of interest" description="Disordered" evidence="1">
    <location>
        <begin position="113"/>
        <end position="134"/>
    </location>
</feature>
<protein>
    <submittedName>
        <fullName evidence="2">Uncharacterized protein</fullName>
    </submittedName>
</protein>
<dbReference type="EMBL" id="JANBVN010000195">
    <property type="protein sequence ID" value="KAJ9133763.1"/>
    <property type="molecule type" value="Genomic_DNA"/>
</dbReference>
<name>A0AA38VE58_9PEZI</name>
<feature type="compositionally biased region" description="Basic and acidic residues" evidence="1">
    <location>
        <begin position="113"/>
        <end position="127"/>
    </location>
</feature>
<accession>A0AA38VE58</accession>
<comment type="caution">
    <text evidence="2">The sequence shown here is derived from an EMBL/GenBank/DDBJ whole genome shotgun (WGS) entry which is preliminary data.</text>
</comment>
<evidence type="ECO:0000256" key="1">
    <source>
        <dbReference type="SAM" id="MobiDB-lite"/>
    </source>
</evidence>
<proteinExistence type="predicted"/>
<dbReference type="Proteomes" id="UP001174691">
    <property type="component" value="Unassembled WGS sequence"/>
</dbReference>
<evidence type="ECO:0000313" key="3">
    <source>
        <dbReference type="Proteomes" id="UP001174691"/>
    </source>
</evidence>
<organism evidence="2 3">
    <name type="scientific">Coniochaeta hoffmannii</name>
    <dbReference type="NCBI Taxonomy" id="91930"/>
    <lineage>
        <taxon>Eukaryota</taxon>
        <taxon>Fungi</taxon>
        <taxon>Dikarya</taxon>
        <taxon>Ascomycota</taxon>
        <taxon>Pezizomycotina</taxon>
        <taxon>Sordariomycetes</taxon>
        <taxon>Sordariomycetidae</taxon>
        <taxon>Coniochaetales</taxon>
        <taxon>Coniochaetaceae</taxon>
        <taxon>Coniochaeta</taxon>
    </lineage>
</organism>
<keyword evidence="3" id="KW-1185">Reference proteome</keyword>
<reference evidence="2" key="1">
    <citation type="submission" date="2022-07" db="EMBL/GenBank/DDBJ databases">
        <title>Fungi with potential for degradation of polypropylene.</title>
        <authorList>
            <person name="Gostincar C."/>
        </authorList>
    </citation>
    <scope>NUCLEOTIDE SEQUENCE</scope>
    <source>
        <strain evidence="2">EXF-13287</strain>
    </source>
</reference>
<gene>
    <name evidence="2" type="ORF">NKR19_g8921</name>
</gene>
<feature type="compositionally biased region" description="Low complexity" evidence="1">
    <location>
        <begin position="381"/>
        <end position="399"/>
    </location>
</feature>
<sequence length="399" mass="43226">MPPNHAVIASAGVIALSVAVAAAIAVYESPELRRMAEDLRRRIAIALHSLGENIDPATQTSREPLFNRPEDAEGFLRSRGVVGEDAGIDADDETRRRQREELVYWNAIRESKKEMERKEAEEKEKSTSSRRGSTFDDFLQADANAEKGTYVYNTGADVRGAENEVLVRRRGVEGVRGLSSAIYANPFADEHGVDDFDDEQATSLHALSPGQDEIMSDIYNATEPDRNTATHTLSPQPPQPAAEVLFDFSDTPPAHDAQLADLNPTSAQEEPELADDQFMTAGQDDRQDAYESIQAWAEASSGFTVPNRSPQSFYSPLPVSPPVPVSEPEMISDDGMLTPTEGSTVGSGEDIADEAASQTADVGRVYDVMSDSDGEGRATPSSWTEVGSVVSSVEEAMRA</sequence>